<evidence type="ECO:0000259" key="3">
    <source>
        <dbReference type="PROSITE" id="PS01186"/>
    </source>
</evidence>
<proteinExistence type="predicted"/>
<protein>
    <submittedName>
        <fullName evidence="4">Teneurin</fullName>
    </submittedName>
</protein>
<dbReference type="Gene3D" id="2.170.300.10">
    <property type="entry name" value="Tie2 ligand-binding domain superfamily"/>
    <property type="match status" value="1"/>
</dbReference>
<organism evidence="4 5">
    <name type="scientific">Acrasis kona</name>
    <dbReference type="NCBI Taxonomy" id="1008807"/>
    <lineage>
        <taxon>Eukaryota</taxon>
        <taxon>Discoba</taxon>
        <taxon>Heterolobosea</taxon>
        <taxon>Tetramitia</taxon>
        <taxon>Eutetramitia</taxon>
        <taxon>Acrasidae</taxon>
        <taxon>Acrasis</taxon>
    </lineage>
</organism>
<feature type="signal peptide" evidence="2">
    <location>
        <begin position="1"/>
        <end position="18"/>
    </location>
</feature>
<evidence type="ECO:0000256" key="2">
    <source>
        <dbReference type="SAM" id="SignalP"/>
    </source>
</evidence>
<feature type="transmembrane region" description="Helical" evidence="1">
    <location>
        <begin position="169"/>
        <end position="189"/>
    </location>
</feature>
<accession>A0AAW2YWS5</accession>
<name>A0AAW2YWS5_9EUKA</name>
<dbReference type="PROSITE" id="PS01186">
    <property type="entry name" value="EGF_2"/>
    <property type="match status" value="1"/>
</dbReference>
<dbReference type="Proteomes" id="UP001431209">
    <property type="component" value="Unassembled WGS sequence"/>
</dbReference>
<keyword evidence="5" id="KW-1185">Reference proteome</keyword>
<keyword evidence="1" id="KW-1133">Transmembrane helix</keyword>
<feature type="transmembrane region" description="Helical" evidence="1">
    <location>
        <begin position="367"/>
        <end position="392"/>
    </location>
</feature>
<keyword evidence="1" id="KW-0472">Membrane</keyword>
<feature type="transmembrane region" description="Helical" evidence="1">
    <location>
        <begin position="404"/>
        <end position="425"/>
    </location>
</feature>
<reference evidence="4 5" key="1">
    <citation type="submission" date="2024-03" db="EMBL/GenBank/DDBJ databases">
        <title>The Acrasis kona genome and developmental transcriptomes reveal deep origins of eukaryotic multicellular pathways.</title>
        <authorList>
            <person name="Sheikh S."/>
            <person name="Fu C.-J."/>
            <person name="Brown M.W."/>
            <person name="Baldauf S.L."/>
        </authorList>
    </citation>
    <scope>NUCLEOTIDE SEQUENCE [LARGE SCALE GENOMIC DNA]</scope>
    <source>
        <strain evidence="4 5">ATCC MYA-3509</strain>
    </source>
</reference>
<feature type="domain" description="EGF-like" evidence="3">
    <location>
        <begin position="62"/>
        <end position="73"/>
    </location>
</feature>
<sequence>MEVMTALVMMFCIVGVYADIPTVYCEGYCNVKRVNGAPNYNLPETGVCLYNANPLTKYGRSCFCKDGWGGNSCLDKHPVTKNQPHINENCIFSSADRTNVTDKIRLCGCSIGWGGSHCNETCPASLNCTSPNYCYYSEDQFRCACGPNMVGSKCDYDMTLLLEIHDLTAGYGFLTIYSLLLLFSLLVFGSNLRLKGCNMELFTLTILIFSITIKVATSIYTIIGVHWRKLGPKFSYFQAVFDYGPTYSNTFGSVLMLCVYVSIIFLCKHLANNVENPRGRSSGWLDFSLMFIINFMLLVVWFVVVLLSYFGVILTSALNLVLSLEILPLFAGFTLFAIKIRVELNKSLVGGAPIVYRLFKFLICNDIALLLLFTLTMAGTITLYLLPAFMHYVNMNIIVITQTYLNTAVNVIEVLIFLLMLYLLFNKTAFKVFICCCCYNPDDLEDLKSIDLISERNIDILDEDEEDINDTRTTKSLSRRSLLSEGYVNK</sequence>
<evidence type="ECO:0000256" key="1">
    <source>
        <dbReference type="SAM" id="Phobius"/>
    </source>
</evidence>
<feature type="chain" id="PRO_5043946475" evidence="2">
    <location>
        <begin position="19"/>
        <end position="490"/>
    </location>
</feature>
<dbReference type="InterPro" id="IPR000742">
    <property type="entry name" value="EGF"/>
</dbReference>
<feature type="transmembrane region" description="Helical" evidence="1">
    <location>
        <begin position="247"/>
        <end position="267"/>
    </location>
</feature>
<dbReference type="AlphaFoldDB" id="A0AAW2YWS5"/>
<feature type="transmembrane region" description="Helical" evidence="1">
    <location>
        <begin position="287"/>
        <end position="311"/>
    </location>
</feature>
<keyword evidence="1" id="KW-0812">Transmembrane</keyword>
<feature type="transmembrane region" description="Helical" evidence="1">
    <location>
        <begin position="201"/>
        <end position="227"/>
    </location>
</feature>
<gene>
    <name evidence="4" type="ORF">AKO1_013188</name>
</gene>
<evidence type="ECO:0000313" key="5">
    <source>
        <dbReference type="Proteomes" id="UP001431209"/>
    </source>
</evidence>
<comment type="caution">
    <text evidence="4">The sequence shown here is derived from an EMBL/GenBank/DDBJ whole genome shotgun (WGS) entry which is preliminary data.</text>
</comment>
<dbReference type="EMBL" id="JAOPGA020000798">
    <property type="protein sequence ID" value="KAL0481952.1"/>
    <property type="molecule type" value="Genomic_DNA"/>
</dbReference>
<keyword evidence="2" id="KW-0732">Signal</keyword>
<evidence type="ECO:0000313" key="4">
    <source>
        <dbReference type="EMBL" id="KAL0481952.1"/>
    </source>
</evidence>
<feature type="transmembrane region" description="Helical" evidence="1">
    <location>
        <begin position="317"/>
        <end position="338"/>
    </location>
</feature>